<dbReference type="GO" id="GO:0005524">
    <property type="term" value="F:ATP binding"/>
    <property type="evidence" value="ECO:0007669"/>
    <property type="project" value="TreeGrafter"/>
</dbReference>
<gene>
    <name evidence="3" type="ORF">FHX74_001239</name>
</gene>
<dbReference type="GO" id="GO:0016887">
    <property type="term" value="F:ATP hydrolysis activity"/>
    <property type="evidence" value="ECO:0007669"/>
    <property type="project" value="TreeGrafter"/>
</dbReference>
<feature type="compositionally biased region" description="Low complexity" evidence="1">
    <location>
        <begin position="139"/>
        <end position="156"/>
    </location>
</feature>
<feature type="compositionally biased region" description="Basic and acidic residues" evidence="1">
    <location>
        <begin position="70"/>
        <end position="82"/>
    </location>
</feature>
<dbReference type="GO" id="GO:0009898">
    <property type="term" value="C:cytoplasmic side of plasma membrane"/>
    <property type="evidence" value="ECO:0007669"/>
    <property type="project" value="TreeGrafter"/>
</dbReference>
<evidence type="ECO:0000259" key="2">
    <source>
        <dbReference type="Pfam" id="PF13614"/>
    </source>
</evidence>
<dbReference type="PANTHER" id="PTHR43384:SF14">
    <property type="entry name" value="ESX-1 SECRETION-ASSOCIATED PROTEIN ESPI"/>
    <property type="match status" value="1"/>
</dbReference>
<dbReference type="PANTHER" id="PTHR43384">
    <property type="entry name" value="SEPTUM SITE-DETERMINING PROTEIN MIND HOMOLOG, CHLOROPLASTIC-RELATED"/>
    <property type="match status" value="1"/>
</dbReference>
<dbReference type="EMBL" id="JACGWT010000002">
    <property type="protein sequence ID" value="MBA8793634.1"/>
    <property type="molecule type" value="Genomic_DNA"/>
</dbReference>
<dbReference type="GO" id="GO:0051782">
    <property type="term" value="P:negative regulation of cell division"/>
    <property type="evidence" value="ECO:0007669"/>
    <property type="project" value="TreeGrafter"/>
</dbReference>
<feature type="compositionally biased region" description="Pro residues" evidence="1">
    <location>
        <begin position="92"/>
        <end position="102"/>
    </location>
</feature>
<sequence>MTEPALVRDVAATVRGQQAELIVDGVRHPITAATVDEVREAVFVEVTRIAVEQRRTVRFPIEENGTRWHLAVDPDGTRRTEYSEPIGRPQNRPIPNPPAPEPFEPEPFEPEPFEPEPNEPEPAAETSPADVRPQPPAAEPESPAPGAEPAAPSGPEHGFDPTVGQRHDGPVAPSSEPHDQQTPQPWTQQAPAPTPAAEGDVRYGAAARRPWPPQQPAAPVPPNQAAPYRAAGTVPGADSDRPPQPDEPQPRHAVSFLPPEQPVELPTAQAPQGFFSRILGRKNEPDPALLAAQRAEAADQALVSKHWPGPKTIAVVNGKGGSGKTPTTALLAAVFARYGGGGVIAWDNNDTRGTLGWRTASGGHDRTVLDLLPATEELMDRDAQVGRLAYYVHHQPEDKYDVLRSNPSLLAREQRLTTEQFLALHAVCNRFYRLIFMDSGNDESTYAWLNMIDAADQIVVPTTTRPDHAEAALLLLQALRNRNAEGRELAERAVVIVSQADQDEASASTIAAGFQQLLPPENVVTIPYDRAIRDSQLRYDRLNPVTQRAFLRAAAAVAGQL</sequence>
<protein>
    <submittedName>
        <fullName evidence="3">Cellulose biosynthesis protein BcsQ</fullName>
    </submittedName>
</protein>
<dbReference type="RefSeq" id="WP_182559226.1">
    <property type="nucleotide sequence ID" value="NZ_JACGWT010000002.1"/>
</dbReference>
<feature type="compositionally biased region" description="Acidic residues" evidence="1">
    <location>
        <begin position="103"/>
        <end position="119"/>
    </location>
</feature>
<organism evidence="3 4">
    <name type="scientific">Microlunatus kandeliicorticis</name>
    <dbReference type="NCBI Taxonomy" id="1759536"/>
    <lineage>
        <taxon>Bacteria</taxon>
        <taxon>Bacillati</taxon>
        <taxon>Actinomycetota</taxon>
        <taxon>Actinomycetes</taxon>
        <taxon>Propionibacteriales</taxon>
        <taxon>Propionibacteriaceae</taxon>
        <taxon>Microlunatus</taxon>
    </lineage>
</organism>
<dbReference type="AlphaFoldDB" id="A0A7W3P562"/>
<dbReference type="SUPFAM" id="SSF52540">
    <property type="entry name" value="P-loop containing nucleoside triphosphate hydrolases"/>
    <property type="match status" value="1"/>
</dbReference>
<dbReference type="InterPro" id="IPR025669">
    <property type="entry name" value="AAA_dom"/>
</dbReference>
<comment type="caution">
    <text evidence="3">The sequence shown here is derived from an EMBL/GenBank/DDBJ whole genome shotgun (WGS) entry which is preliminary data.</text>
</comment>
<evidence type="ECO:0000256" key="1">
    <source>
        <dbReference type="SAM" id="MobiDB-lite"/>
    </source>
</evidence>
<feature type="domain" description="AAA" evidence="2">
    <location>
        <begin position="311"/>
        <end position="466"/>
    </location>
</feature>
<reference evidence="3 4" key="1">
    <citation type="submission" date="2020-07" db="EMBL/GenBank/DDBJ databases">
        <title>Sequencing the genomes of 1000 actinobacteria strains.</title>
        <authorList>
            <person name="Klenk H.-P."/>
        </authorList>
    </citation>
    <scope>NUCLEOTIDE SEQUENCE [LARGE SCALE GENOMIC DNA]</scope>
    <source>
        <strain evidence="3 4">DSM 100723</strain>
    </source>
</reference>
<dbReference type="Pfam" id="PF13614">
    <property type="entry name" value="AAA_31"/>
    <property type="match status" value="1"/>
</dbReference>
<dbReference type="InterPro" id="IPR027417">
    <property type="entry name" value="P-loop_NTPase"/>
</dbReference>
<feature type="region of interest" description="Disordered" evidence="1">
    <location>
        <begin position="70"/>
        <end position="257"/>
    </location>
</feature>
<proteinExistence type="predicted"/>
<name>A0A7W3P562_9ACTN</name>
<feature type="compositionally biased region" description="Low complexity" evidence="1">
    <location>
        <begin position="180"/>
        <end position="197"/>
    </location>
</feature>
<feature type="compositionally biased region" description="Pro residues" evidence="1">
    <location>
        <begin position="210"/>
        <end position="224"/>
    </location>
</feature>
<dbReference type="GO" id="GO:0005829">
    <property type="term" value="C:cytosol"/>
    <property type="evidence" value="ECO:0007669"/>
    <property type="project" value="TreeGrafter"/>
</dbReference>
<evidence type="ECO:0000313" key="3">
    <source>
        <dbReference type="EMBL" id="MBA8793634.1"/>
    </source>
</evidence>
<dbReference type="InterPro" id="IPR050625">
    <property type="entry name" value="ParA/MinD_ATPase"/>
</dbReference>
<accession>A0A7W3P562</accession>
<feature type="compositionally biased region" description="Basic and acidic residues" evidence="1">
    <location>
        <begin position="238"/>
        <end position="250"/>
    </location>
</feature>
<dbReference type="Gene3D" id="3.40.50.300">
    <property type="entry name" value="P-loop containing nucleotide triphosphate hydrolases"/>
    <property type="match status" value="1"/>
</dbReference>
<dbReference type="Proteomes" id="UP000523079">
    <property type="component" value="Unassembled WGS sequence"/>
</dbReference>
<evidence type="ECO:0000313" key="4">
    <source>
        <dbReference type="Proteomes" id="UP000523079"/>
    </source>
</evidence>
<keyword evidence="4" id="KW-1185">Reference proteome</keyword>